<keyword evidence="7 9" id="KW-0057">Aromatic amino acid biosynthesis</keyword>
<evidence type="ECO:0000313" key="11">
    <source>
        <dbReference type="EMBL" id="NEV66939.1"/>
    </source>
</evidence>
<evidence type="ECO:0000256" key="2">
    <source>
        <dbReference type="ARBA" id="ARBA00004664"/>
    </source>
</evidence>
<dbReference type="InterPro" id="IPR013785">
    <property type="entry name" value="Aldolase_TIM"/>
</dbReference>
<gene>
    <name evidence="9" type="primary">trpF</name>
    <name evidence="11" type="ORF">QQ91_007395</name>
</gene>
<dbReference type="PANTHER" id="PTHR42894:SF1">
    <property type="entry name" value="N-(5'-PHOSPHORIBOSYL)ANTHRANILATE ISOMERASE"/>
    <property type="match status" value="1"/>
</dbReference>
<comment type="caution">
    <text evidence="11">The sequence shown here is derived from an EMBL/GenBank/DDBJ whole genome shotgun (WGS) entry which is preliminary data.</text>
</comment>
<dbReference type="SUPFAM" id="SSF51366">
    <property type="entry name" value="Ribulose-phoshate binding barrel"/>
    <property type="match status" value="1"/>
</dbReference>
<evidence type="ECO:0000259" key="10">
    <source>
        <dbReference type="Pfam" id="PF00697"/>
    </source>
</evidence>
<dbReference type="EMBL" id="JTHE02000003">
    <property type="protein sequence ID" value="NEV66939.1"/>
    <property type="molecule type" value="Genomic_DNA"/>
</dbReference>
<keyword evidence="5 9" id="KW-0028">Amino-acid biosynthesis</keyword>
<evidence type="ECO:0000256" key="8">
    <source>
        <dbReference type="ARBA" id="ARBA00023235"/>
    </source>
</evidence>
<dbReference type="GO" id="GO:0000162">
    <property type="term" value="P:L-tryptophan biosynthetic process"/>
    <property type="evidence" value="ECO:0007669"/>
    <property type="project" value="UniProtKB-UniRule"/>
</dbReference>
<comment type="similarity">
    <text evidence="9">Belongs to the TrpF family.</text>
</comment>
<dbReference type="AlphaFoldDB" id="A0A0C1Y8I8"/>
<protein>
    <recommendedName>
        <fullName evidence="4 9">N-(5'-phosphoribosyl)anthranilate isomerase</fullName>
        <shortName evidence="9">PRAI</shortName>
        <ecNumber evidence="3 9">5.3.1.24</ecNumber>
    </recommendedName>
</protein>
<evidence type="ECO:0000256" key="1">
    <source>
        <dbReference type="ARBA" id="ARBA00001164"/>
    </source>
</evidence>
<dbReference type="PANTHER" id="PTHR42894">
    <property type="entry name" value="N-(5'-PHOSPHORIBOSYL)ANTHRANILATE ISOMERASE"/>
    <property type="match status" value="1"/>
</dbReference>
<name>A0A0C1Y8I8_9CYAN</name>
<keyword evidence="8 9" id="KW-0413">Isomerase</keyword>
<feature type="domain" description="N-(5'phosphoribosyl) anthranilate isomerase (PRAI)" evidence="10">
    <location>
        <begin position="10"/>
        <end position="214"/>
    </location>
</feature>
<reference evidence="11" key="1">
    <citation type="submission" date="2014-11" db="EMBL/GenBank/DDBJ databases">
        <authorList>
            <person name="Malar M.C."/>
            <person name="Sen D."/>
            <person name="Tripathy S."/>
        </authorList>
    </citation>
    <scope>NUCLEOTIDE SEQUENCE</scope>
    <source>
        <strain evidence="11">BDU141951</strain>
    </source>
</reference>
<dbReference type="Pfam" id="PF00697">
    <property type="entry name" value="PRAI"/>
    <property type="match status" value="1"/>
</dbReference>
<organism evidence="11">
    <name type="scientific">Lyngbya confervoides BDU141951</name>
    <dbReference type="NCBI Taxonomy" id="1574623"/>
    <lineage>
        <taxon>Bacteria</taxon>
        <taxon>Bacillati</taxon>
        <taxon>Cyanobacteriota</taxon>
        <taxon>Cyanophyceae</taxon>
        <taxon>Oscillatoriophycideae</taxon>
        <taxon>Oscillatoriales</taxon>
        <taxon>Microcoleaceae</taxon>
        <taxon>Lyngbya</taxon>
    </lineage>
</organism>
<dbReference type="Gene3D" id="3.20.20.70">
    <property type="entry name" value="Aldolase class I"/>
    <property type="match status" value="1"/>
</dbReference>
<proteinExistence type="inferred from homology"/>
<dbReference type="NCBIfam" id="NF002298">
    <property type="entry name" value="PRK01222.1-4"/>
    <property type="match status" value="1"/>
</dbReference>
<dbReference type="InterPro" id="IPR044643">
    <property type="entry name" value="TrpF_fam"/>
</dbReference>
<keyword evidence="6 9" id="KW-0822">Tryptophan biosynthesis</keyword>
<dbReference type="HAMAP" id="MF_00135">
    <property type="entry name" value="PRAI"/>
    <property type="match status" value="1"/>
</dbReference>
<dbReference type="UniPathway" id="UPA00035">
    <property type="reaction ID" value="UER00042"/>
</dbReference>
<accession>A0A0C1Y8I8</accession>
<sequence length="226" mass="24569">MACVDSSLWVKICGLTVPGQAVEIARQGASAIGFISAPKSPRYVTPLQIQAISEALLAAGYDQVERVGVFVDASLDDLQIVAMTGQLTTLQLHGQESPTYCQQLRQCLPHVKLIKAFRIRNDTDLAAIRPYEDVVDALLLDAYHPHLQGGTGETLDWRSLQTFRPAQPWILAGGINPDNIAEALQLTHPDGIDLSSGVELNPGNKCLQKTQQLFTRLQQLPALPAP</sequence>
<reference evidence="11" key="2">
    <citation type="journal article" date="2015" name="Genome Announc.">
        <title>Draft Genome Sequence of Filamentous Marine Cyanobacterium Lyngbya confervoides Strain BDU141951.</title>
        <authorList>
            <person name="Chandrababunaidu M.M."/>
            <person name="Sen D."/>
            <person name="Tripathy S."/>
        </authorList>
    </citation>
    <scope>NUCLEOTIDE SEQUENCE</scope>
    <source>
        <strain evidence="11">BDU141951</strain>
    </source>
</reference>
<dbReference type="CDD" id="cd00405">
    <property type="entry name" value="PRAI"/>
    <property type="match status" value="1"/>
</dbReference>
<evidence type="ECO:0000256" key="4">
    <source>
        <dbReference type="ARBA" id="ARBA00022272"/>
    </source>
</evidence>
<dbReference type="GO" id="GO:0004640">
    <property type="term" value="F:phosphoribosylanthranilate isomerase activity"/>
    <property type="evidence" value="ECO:0007669"/>
    <property type="project" value="UniProtKB-UniRule"/>
</dbReference>
<evidence type="ECO:0000256" key="7">
    <source>
        <dbReference type="ARBA" id="ARBA00023141"/>
    </source>
</evidence>
<evidence type="ECO:0000256" key="9">
    <source>
        <dbReference type="HAMAP-Rule" id="MF_00135"/>
    </source>
</evidence>
<evidence type="ECO:0000256" key="6">
    <source>
        <dbReference type="ARBA" id="ARBA00022822"/>
    </source>
</evidence>
<dbReference type="InterPro" id="IPR011060">
    <property type="entry name" value="RibuloseP-bd_barrel"/>
</dbReference>
<comment type="catalytic activity">
    <reaction evidence="1 9">
        <text>N-(5-phospho-beta-D-ribosyl)anthranilate = 1-(2-carboxyphenylamino)-1-deoxy-D-ribulose 5-phosphate</text>
        <dbReference type="Rhea" id="RHEA:21540"/>
        <dbReference type="ChEBI" id="CHEBI:18277"/>
        <dbReference type="ChEBI" id="CHEBI:58613"/>
        <dbReference type="EC" id="5.3.1.24"/>
    </reaction>
</comment>
<comment type="pathway">
    <text evidence="2 9">Amino-acid biosynthesis; L-tryptophan biosynthesis; L-tryptophan from chorismate: step 3/5.</text>
</comment>
<evidence type="ECO:0000256" key="5">
    <source>
        <dbReference type="ARBA" id="ARBA00022605"/>
    </source>
</evidence>
<dbReference type="InterPro" id="IPR001240">
    <property type="entry name" value="PRAI_dom"/>
</dbReference>
<evidence type="ECO:0000256" key="3">
    <source>
        <dbReference type="ARBA" id="ARBA00012572"/>
    </source>
</evidence>
<reference evidence="11" key="3">
    <citation type="submission" date="2020-02" db="EMBL/GenBank/DDBJ databases">
        <authorList>
            <person name="Sarangi A.N."/>
            <person name="Ghosh S."/>
            <person name="Mukherjee M."/>
            <person name="Tripathy S."/>
        </authorList>
    </citation>
    <scope>NUCLEOTIDE SEQUENCE</scope>
    <source>
        <strain evidence="11">BDU141951</strain>
    </source>
</reference>
<dbReference type="EC" id="5.3.1.24" evidence="3 9"/>